<dbReference type="PANTHER" id="PTHR43024">
    <property type="entry name" value="UDP-N-ACETYLMURAMOYL-TRIPEPTIDE--D-ALANYL-D-ALANINE LIGASE"/>
    <property type="match status" value="1"/>
</dbReference>
<evidence type="ECO:0000313" key="6">
    <source>
        <dbReference type="EMBL" id="SUA20094.1"/>
    </source>
</evidence>
<dbReference type="GO" id="GO:0047480">
    <property type="term" value="F:UDP-N-acetylmuramoyl-tripeptide-D-alanyl-D-alanine ligase activity"/>
    <property type="evidence" value="ECO:0007669"/>
    <property type="project" value="UniProtKB-EC"/>
</dbReference>
<dbReference type="AlphaFoldDB" id="A0A378VTG5"/>
<dbReference type="InterPro" id="IPR004101">
    <property type="entry name" value="Mur_ligase_C"/>
</dbReference>
<evidence type="ECO:0000256" key="1">
    <source>
        <dbReference type="ARBA" id="ARBA00022598"/>
    </source>
</evidence>
<evidence type="ECO:0000259" key="4">
    <source>
        <dbReference type="Pfam" id="PF02875"/>
    </source>
</evidence>
<feature type="domain" description="Mur ligase C-terminal" evidence="4">
    <location>
        <begin position="80"/>
        <end position="159"/>
    </location>
</feature>
<dbReference type="InterPro" id="IPR036565">
    <property type="entry name" value="Mur-like_cat_sf"/>
</dbReference>
<name>A0A378VTG5_NEIGO</name>
<organism evidence="6">
    <name type="scientific">Neisseria gonorrhoeae</name>
    <dbReference type="NCBI Taxonomy" id="485"/>
    <lineage>
        <taxon>Bacteria</taxon>
        <taxon>Pseudomonadati</taxon>
        <taxon>Pseudomonadota</taxon>
        <taxon>Betaproteobacteria</taxon>
        <taxon>Neisseriales</taxon>
        <taxon>Neisseriaceae</taxon>
        <taxon>Neisseria</taxon>
    </lineage>
</organism>
<dbReference type="EC" id="6.3.2.10" evidence="6"/>
<dbReference type="SUPFAM" id="SSF53244">
    <property type="entry name" value="MurD-like peptide ligases, peptide-binding domain"/>
    <property type="match status" value="1"/>
</dbReference>
<dbReference type="InterPro" id="IPR036615">
    <property type="entry name" value="Mur_ligase_C_dom_sf"/>
</dbReference>
<dbReference type="Gene3D" id="3.40.1190.10">
    <property type="entry name" value="Mur-like, catalytic domain"/>
    <property type="match status" value="1"/>
</dbReference>
<dbReference type="Pfam" id="PF02875">
    <property type="entry name" value="Mur_ligase_C"/>
    <property type="match status" value="1"/>
</dbReference>
<protein>
    <submittedName>
        <fullName evidence="6">UDP-MurNAc-pentapeptide synthetase</fullName>
        <ecNumber evidence="6">6.3.2.10</ecNumber>
    </submittedName>
</protein>
<dbReference type="SUPFAM" id="SSF53623">
    <property type="entry name" value="MurD-like peptide ligases, catalytic domain"/>
    <property type="match status" value="1"/>
</dbReference>
<feature type="domain" description="Mur ligase central" evidence="5">
    <location>
        <begin position="3"/>
        <end position="58"/>
    </location>
</feature>
<sequence length="179" mass="18683">MNTCTFGVDSGDVRAENIVLKPLSCEFDLVCGDERTAVVLPVPGRHNVHNAAAAAALALAAGLSLNDVAEGLQGFSNIKGRLNVKAGIKGATLIDDTYNANPDSMKAAVDVLARMPAPRIFVMGDMGELGEDEAAAMHAEVGAYARDQGIEAAYLSATTASKRRKNLARTVCGSPPKTR</sequence>
<dbReference type="GO" id="GO:0005524">
    <property type="term" value="F:ATP binding"/>
    <property type="evidence" value="ECO:0007669"/>
    <property type="project" value="UniProtKB-KW"/>
</dbReference>
<keyword evidence="3" id="KW-0067">ATP-binding</keyword>
<evidence type="ECO:0000259" key="5">
    <source>
        <dbReference type="Pfam" id="PF08245"/>
    </source>
</evidence>
<evidence type="ECO:0000256" key="2">
    <source>
        <dbReference type="ARBA" id="ARBA00022741"/>
    </source>
</evidence>
<dbReference type="Gene3D" id="3.90.190.20">
    <property type="entry name" value="Mur ligase, C-terminal domain"/>
    <property type="match status" value="1"/>
</dbReference>
<reference evidence="6" key="1">
    <citation type="submission" date="2018-06" db="EMBL/GenBank/DDBJ databases">
        <authorList>
            <consortium name="Pathogen Informatics"/>
            <person name="Doyle S."/>
        </authorList>
    </citation>
    <scope>NUCLEOTIDE SEQUENCE [LARGE SCALE GENOMIC DNA]</scope>
    <source>
        <strain evidence="6">NCTC11421</strain>
    </source>
</reference>
<keyword evidence="2" id="KW-0547">Nucleotide-binding</keyword>
<dbReference type="EMBL" id="UGRI01000001">
    <property type="protein sequence ID" value="SUA20094.1"/>
    <property type="molecule type" value="Genomic_DNA"/>
</dbReference>
<dbReference type="PANTHER" id="PTHR43024:SF1">
    <property type="entry name" value="UDP-N-ACETYLMURAMOYL-TRIPEPTIDE--D-ALANYL-D-ALANINE LIGASE"/>
    <property type="match status" value="1"/>
</dbReference>
<dbReference type="InterPro" id="IPR051046">
    <property type="entry name" value="MurCDEF_CellWall_CoF430Synth"/>
</dbReference>
<dbReference type="InterPro" id="IPR013221">
    <property type="entry name" value="Mur_ligase_cen"/>
</dbReference>
<dbReference type="Pfam" id="PF08245">
    <property type="entry name" value="Mur_ligase_M"/>
    <property type="match status" value="1"/>
</dbReference>
<proteinExistence type="predicted"/>
<evidence type="ECO:0000256" key="3">
    <source>
        <dbReference type="ARBA" id="ARBA00022840"/>
    </source>
</evidence>
<gene>
    <name evidence="6" type="primary">murF_2</name>
    <name evidence="6" type="ORF">NCTC11421_00174</name>
</gene>
<accession>A0A378VTG5</accession>
<keyword evidence="1 6" id="KW-0436">Ligase</keyword>